<dbReference type="EMBL" id="OB661108">
    <property type="protein sequence ID" value="CAD7227342.1"/>
    <property type="molecule type" value="Genomic_DNA"/>
</dbReference>
<dbReference type="Pfam" id="PF17223">
    <property type="entry name" value="CPCFC"/>
    <property type="match status" value="2"/>
</dbReference>
<dbReference type="OrthoDB" id="8186685at2759"/>
<accession>A0A7R8W9A1</accession>
<organism evidence="1">
    <name type="scientific">Cyprideis torosa</name>
    <dbReference type="NCBI Taxonomy" id="163714"/>
    <lineage>
        <taxon>Eukaryota</taxon>
        <taxon>Metazoa</taxon>
        <taxon>Ecdysozoa</taxon>
        <taxon>Arthropoda</taxon>
        <taxon>Crustacea</taxon>
        <taxon>Oligostraca</taxon>
        <taxon>Ostracoda</taxon>
        <taxon>Podocopa</taxon>
        <taxon>Podocopida</taxon>
        <taxon>Cytherocopina</taxon>
        <taxon>Cytheroidea</taxon>
        <taxon>Cytherideidae</taxon>
        <taxon>Cyprideis</taxon>
    </lineage>
</organism>
<dbReference type="GO" id="GO:0042302">
    <property type="term" value="F:structural constituent of cuticle"/>
    <property type="evidence" value="ECO:0007669"/>
    <property type="project" value="InterPro"/>
</dbReference>
<protein>
    <submittedName>
        <fullName evidence="1">Uncharacterized protein</fullName>
    </submittedName>
</protein>
<evidence type="ECO:0000313" key="1">
    <source>
        <dbReference type="EMBL" id="CAD7227342.1"/>
    </source>
</evidence>
<name>A0A7R8W9A1_9CRUS</name>
<dbReference type="InterPro" id="IPR033778">
    <property type="entry name" value="CPCFC"/>
</dbReference>
<proteinExistence type="predicted"/>
<dbReference type="AlphaFoldDB" id="A0A7R8W9A1"/>
<gene>
    <name evidence="1" type="ORF">CTOB1V02_LOCUS5250</name>
</gene>
<reference evidence="1" key="1">
    <citation type="submission" date="2020-11" db="EMBL/GenBank/DDBJ databases">
        <authorList>
            <person name="Tran Van P."/>
        </authorList>
    </citation>
    <scope>NUCLEOTIDE SEQUENCE</scope>
</reference>
<sequence>MTSKKLHQRAYKTSSSANFKSLLLSVCTTGKRSLQCLCQDRSQSPSSMYALVALCLVSVALASPPAAKYPAGVSPAACPHFPYCDPLVDPVTGHVRQYADDKTYGHGYGHYAHGPAYGPTYVHAAPAYKAVVPAYKVAAPYGLAHGPAYGPTPYAAKGVKEYPAGVDPYACPDYPYCGPKQVTNQGIPASVAYAKAGYYGGPAKYPAGVSPALCPNYPYCPTH</sequence>